<dbReference type="Proteomes" id="UP001596378">
    <property type="component" value="Unassembled WGS sequence"/>
</dbReference>
<evidence type="ECO:0000313" key="2">
    <source>
        <dbReference type="Proteomes" id="UP001596378"/>
    </source>
</evidence>
<organism evidence="1 2">
    <name type="scientific">Cohnella cellulosilytica</name>
    <dbReference type="NCBI Taxonomy" id="986710"/>
    <lineage>
        <taxon>Bacteria</taxon>
        <taxon>Bacillati</taxon>
        <taxon>Bacillota</taxon>
        <taxon>Bacilli</taxon>
        <taxon>Bacillales</taxon>
        <taxon>Paenibacillaceae</taxon>
        <taxon>Cohnella</taxon>
    </lineage>
</organism>
<protein>
    <submittedName>
        <fullName evidence="1">Uncharacterized protein</fullName>
    </submittedName>
</protein>
<reference evidence="2" key="1">
    <citation type="journal article" date="2019" name="Int. J. Syst. Evol. Microbiol.">
        <title>The Global Catalogue of Microorganisms (GCM) 10K type strain sequencing project: providing services to taxonomists for standard genome sequencing and annotation.</title>
        <authorList>
            <consortium name="The Broad Institute Genomics Platform"/>
            <consortium name="The Broad Institute Genome Sequencing Center for Infectious Disease"/>
            <person name="Wu L."/>
            <person name="Ma J."/>
        </authorList>
    </citation>
    <scope>NUCLEOTIDE SEQUENCE [LARGE SCALE GENOMIC DNA]</scope>
    <source>
        <strain evidence="2">KCTC 12907</strain>
    </source>
</reference>
<gene>
    <name evidence="1" type="ORF">ACFQMJ_25520</name>
</gene>
<comment type="caution">
    <text evidence="1">The sequence shown here is derived from an EMBL/GenBank/DDBJ whole genome shotgun (WGS) entry which is preliminary data.</text>
</comment>
<keyword evidence="2" id="KW-1185">Reference proteome</keyword>
<evidence type="ECO:0000313" key="1">
    <source>
        <dbReference type="EMBL" id="MFC7151912.1"/>
    </source>
</evidence>
<dbReference type="EMBL" id="JBHTAI010000019">
    <property type="protein sequence ID" value="MFC7151912.1"/>
    <property type="molecule type" value="Genomic_DNA"/>
</dbReference>
<name>A0ABW2FFC0_9BACL</name>
<proteinExistence type="predicted"/>
<sequence length="240" mass="27451">MDHDIELKLLVGLSVDLGNQLSFSVPTLRAIADIGSRKYDALISVLLVNKASLEELTASRVTNFELFALNCMLNEEFWRKAKQGLKLFLGMEPTLQESPDGALIYFQDDPEMRLDDGSFDYFQSLIMYSHNIQFQREQFSPGNAKAKALIEKLQKGKQEILSRKEQIFDLASKISGVAWKSSGVNIFNVFDLTIFQFYDALNRLEQVDYYLFTLQGIYSGHVDGQKINLSNIHWSKKYKP</sequence>
<accession>A0ABW2FFC0</accession>